<dbReference type="InterPro" id="IPR053937">
    <property type="entry name" value="GOST_TM"/>
</dbReference>
<evidence type="ECO:0000256" key="7">
    <source>
        <dbReference type="SAM" id="Phobius"/>
    </source>
</evidence>
<feature type="region of interest" description="Disordered" evidence="6">
    <location>
        <begin position="696"/>
        <end position="720"/>
    </location>
</feature>
<keyword evidence="5 7" id="KW-0472">Membrane</keyword>
<feature type="transmembrane region" description="Helical" evidence="7">
    <location>
        <begin position="543"/>
        <end position="565"/>
    </location>
</feature>
<proteinExistence type="predicted"/>
<evidence type="ECO:0000259" key="8">
    <source>
        <dbReference type="Pfam" id="PF06814"/>
    </source>
</evidence>
<dbReference type="EMBL" id="CAXLJM020000016">
    <property type="protein sequence ID" value="CAL8083312.1"/>
    <property type="molecule type" value="Genomic_DNA"/>
</dbReference>
<name>A0ABP1PZ89_9HEXA</name>
<dbReference type="Proteomes" id="UP001642540">
    <property type="component" value="Unassembled WGS sequence"/>
</dbReference>
<keyword evidence="10" id="KW-1185">Reference proteome</keyword>
<dbReference type="InterPro" id="IPR009637">
    <property type="entry name" value="GPR107/GPR108-like"/>
</dbReference>
<evidence type="ECO:0000256" key="3">
    <source>
        <dbReference type="ARBA" id="ARBA00022729"/>
    </source>
</evidence>
<dbReference type="PANTHER" id="PTHR21229">
    <property type="entry name" value="LUNG SEVEN TRANSMEMBRANE RECEPTOR"/>
    <property type="match status" value="1"/>
</dbReference>
<reference evidence="9 10" key="1">
    <citation type="submission" date="2024-08" db="EMBL/GenBank/DDBJ databases">
        <authorList>
            <person name="Cucini C."/>
            <person name="Frati F."/>
        </authorList>
    </citation>
    <scope>NUCLEOTIDE SEQUENCE [LARGE SCALE GENOMIC DNA]</scope>
</reference>
<comment type="caution">
    <text evidence="9">The sequence shown here is derived from an EMBL/GenBank/DDBJ whole genome shotgun (WGS) entry which is preliminary data.</text>
</comment>
<feature type="transmembrane region" description="Helical" evidence="7">
    <location>
        <begin position="435"/>
        <end position="455"/>
    </location>
</feature>
<gene>
    <name evidence="9" type="ORF">ODALV1_LOCUS5449</name>
</gene>
<feature type="compositionally biased region" description="Basic and acidic residues" evidence="6">
    <location>
        <begin position="708"/>
        <end position="720"/>
    </location>
</feature>
<feature type="region of interest" description="Disordered" evidence="6">
    <location>
        <begin position="290"/>
        <end position="318"/>
    </location>
</feature>
<feature type="domain" description="GOST seven transmembrane" evidence="8">
    <location>
        <begin position="401"/>
        <end position="650"/>
    </location>
</feature>
<feature type="transmembrane region" description="Helical" evidence="7">
    <location>
        <begin position="513"/>
        <end position="531"/>
    </location>
</feature>
<dbReference type="Pfam" id="PF06814">
    <property type="entry name" value="GOST_TM"/>
    <property type="match status" value="1"/>
</dbReference>
<keyword evidence="4 7" id="KW-1133">Transmembrane helix</keyword>
<evidence type="ECO:0000256" key="1">
    <source>
        <dbReference type="ARBA" id="ARBA00004141"/>
    </source>
</evidence>
<protein>
    <recommendedName>
        <fullName evidence="8">GOST seven transmembrane domain-containing protein</fullName>
    </recommendedName>
</protein>
<dbReference type="PANTHER" id="PTHR21229:SF2">
    <property type="entry name" value="RE59932P"/>
    <property type="match status" value="1"/>
</dbReference>
<accession>A0ABP1PZ89</accession>
<keyword evidence="3" id="KW-0732">Signal</keyword>
<evidence type="ECO:0000256" key="4">
    <source>
        <dbReference type="ARBA" id="ARBA00022989"/>
    </source>
</evidence>
<sequence>MSKVESEIGIRLSPTINHSLTLPCISVRKAQEFGIMSAHRKNSSIGFAIIAVLFLNFVSARKHTLHLEDDSRRLIHITSFGFFKGGFMEVNVHEFYLTPPAVGGNDKQKVVGFTVDRTLKDGINPYPHDIESTCALRPRQAQDESILFALDFEKKTVGVTCSPSLTPNVRVYKNSSYIPFSIQGFPKRPMGDFRNIMTQPQRKKRNAEHILPQRADGVPKPALDVDVGAQQPNGLLTQQDITLEMNGEKKVEKSTGNGEIKAVNADTLKETQPVEPLDGSVDLSAVVNKGANIGHESNQKKQGVGSSEETSDDDVYPKSVFTDPAVTCTGVNLDLIPTKLPSGVTSYSFSFAVHIAGEDCEGLYNLYFHNCVENYDSRVTLNVSLVEENLKKNYLSAGEMPLPALYFMMSVLFFIAGCFWMFILKKSKRETGVAVFKIHYLMGALVFLKSLSLFFHSINFHYIQIYGLHVEGWAMLYYVTHLLKGALLFITILLIGTGYAFVKHLLSDKDKKIFMIVIPLQVLANVAQIIIEESEEGEVVHTTWTVIFILVDLLCCCAILFPVLWSIRHLQEASLTDGKAATNLRKLKLFRHFYIIIVCYIYFTRIIVQMLLKITVPFQYEWLDDMFREMTTFIFFVLTGYKFRPAVNNPYLELAHDSEDEEMDIAMTDSGLNEGVVKRGYKAKKKTLKEIVLFDPNEDGTDDDEEVLLEKRREASHDLD</sequence>
<feature type="compositionally biased region" description="Acidic residues" evidence="6">
    <location>
        <begin position="696"/>
        <end position="707"/>
    </location>
</feature>
<organism evidence="9 10">
    <name type="scientific">Orchesella dallaii</name>
    <dbReference type="NCBI Taxonomy" id="48710"/>
    <lineage>
        <taxon>Eukaryota</taxon>
        <taxon>Metazoa</taxon>
        <taxon>Ecdysozoa</taxon>
        <taxon>Arthropoda</taxon>
        <taxon>Hexapoda</taxon>
        <taxon>Collembola</taxon>
        <taxon>Entomobryomorpha</taxon>
        <taxon>Entomobryoidea</taxon>
        <taxon>Orchesellidae</taxon>
        <taxon>Orchesellinae</taxon>
        <taxon>Orchesella</taxon>
    </lineage>
</organism>
<feature type="transmembrane region" description="Helical" evidence="7">
    <location>
        <begin position="475"/>
        <end position="501"/>
    </location>
</feature>
<evidence type="ECO:0000313" key="10">
    <source>
        <dbReference type="Proteomes" id="UP001642540"/>
    </source>
</evidence>
<feature type="transmembrane region" description="Helical" evidence="7">
    <location>
        <begin position="593"/>
        <end position="614"/>
    </location>
</feature>
<evidence type="ECO:0000313" key="9">
    <source>
        <dbReference type="EMBL" id="CAL8083312.1"/>
    </source>
</evidence>
<evidence type="ECO:0000256" key="2">
    <source>
        <dbReference type="ARBA" id="ARBA00022692"/>
    </source>
</evidence>
<evidence type="ECO:0000256" key="5">
    <source>
        <dbReference type="ARBA" id="ARBA00023136"/>
    </source>
</evidence>
<keyword evidence="2 7" id="KW-0812">Transmembrane</keyword>
<comment type="subcellular location">
    <subcellularLocation>
        <location evidence="1">Membrane</location>
        <topology evidence="1">Multi-pass membrane protein</topology>
    </subcellularLocation>
</comment>
<feature type="transmembrane region" description="Helical" evidence="7">
    <location>
        <begin position="404"/>
        <end position="423"/>
    </location>
</feature>
<evidence type="ECO:0000256" key="6">
    <source>
        <dbReference type="SAM" id="MobiDB-lite"/>
    </source>
</evidence>